<evidence type="ECO:0000259" key="11">
    <source>
        <dbReference type="Pfam" id="PF02782"/>
    </source>
</evidence>
<feature type="domain" description="Carbohydrate kinase FGGY C-terminal" evidence="11">
    <location>
        <begin position="292"/>
        <end position="502"/>
    </location>
</feature>
<sequence>MMNKYVIGIDFGTDSCRTLLVNTGTGEELASVIEYYPRWIRGLYSDPVMNQYRQHPLDYIESMEQAVRKTLAACPSVPVTDIIGISVDTTGSTPVLIDEKGTPLSLLPEYSDNPDAMFILWKDHTATQEAIEINRLAKEWSIDYTMDSGGSYSSEWVWAKVLHVLRRDSSLSEKAYSWTEHCDWIPALLTGNTSPEKMYRSRCAAGHKALWSNKWGGLPSARFLKTLDPLLTLFDGHLYQKTFTSDICAGNLTPEWAERLGLGTWTAVGVGAIDCHVGAVGAQITARTFVRVMGTSTCDIMVSPYKEIEDRHIAGICGQVDGSVIPGMIGLEAGQSAFGDIYAWFKHLMLWPSVNMLSSFLNENNKDEIVQKMEEHILGCLTQEAEKVPLSESNPVSVDWMNGRRTPFANQQVKGLISGLTLGTSAPMLFRSLVEATAFGSKSIVDCFLKQGIAIDRIIAIGGISKKSSFVMQILSDVLNMPIQIARSEQTCALGAAMFASVVSGVYSKIEDAQAAMGKGFEVEIVPNPERHLIYKSLYNRYVELGAFLDGEFRG</sequence>
<feature type="domain" description="Carbohydrate kinase FGGY N-terminal" evidence="10">
    <location>
        <begin position="5"/>
        <end position="281"/>
    </location>
</feature>
<keyword evidence="1 7" id="KW-0808">Transferase</keyword>
<proteinExistence type="inferred from homology"/>
<dbReference type="NCBIfam" id="TIGR01234">
    <property type="entry name" value="L-ribulokinase"/>
    <property type="match status" value="1"/>
</dbReference>
<dbReference type="PANTHER" id="PTHR43435:SF4">
    <property type="entry name" value="FGGY CARBOHYDRATE KINASE DOMAIN-CONTAINING PROTEIN"/>
    <property type="match status" value="1"/>
</dbReference>
<evidence type="ECO:0000256" key="3">
    <source>
        <dbReference type="ARBA" id="ARBA00022777"/>
    </source>
</evidence>
<reference evidence="12 13" key="1">
    <citation type="submission" date="2020-08" db="EMBL/GenBank/DDBJ databases">
        <title>Genome public.</title>
        <authorList>
            <person name="Liu C."/>
            <person name="Sun Q."/>
        </authorList>
    </citation>
    <scope>NUCLEOTIDE SEQUENCE [LARGE SCALE GENOMIC DNA]</scope>
    <source>
        <strain evidence="12 13">BX2</strain>
    </source>
</reference>
<dbReference type="InterPro" id="IPR018485">
    <property type="entry name" value="FGGY_C"/>
</dbReference>
<keyword evidence="2 7" id="KW-0547">Nucleotide-binding</keyword>
<accession>A0ABR7E4N3</accession>
<dbReference type="InterPro" id="IPR043129">
    <property type="entry name" value="ATPase_NBD"/>
</dbReference>
<dbReference type="Pfam" id="PF00370">
    <property type="entry name" value="FGGY_N"/>
    <property type="match status" value="1"/>
</dbReference>
<gene>
    <name evidence="7" type="primary">araB</name>
    <name evidence="12" type="ORF">H8S77_17825</name>
</gene>
<comment type="catalytic activity">
    <reaction evidence="7 9">
        <text>L-ribulose + ATP = L-ribulose 5-phosphate + ADP + H(+)</text>
        <dbReference type="Rhea" id="RHEA:22072"/>
        <dbReference type="ChEBI" id="CHEBI:15378"/>
        <dbReference type="ChEBI" id="CHEBI:16880"/>
        <dbReference type="ChEBI" id="CHEBI:30616"/>
        <dbReference type="ChEBI" id="CHEBI:58226"/>
        <dbReference type="ChEBI" id="CHEBI:456216"/>
        <dbReference type="EC" id="2.7.1.16"/>
    </reaction>
</comment>
<dbReference type="SUPFAM" id="SSF53067">
    <property type="entry name" value="Actin-like ATPase domain"/>
    <property type="match status" value="2"/>
</dbReference>
<dbReference type="RefSeq" id="WP_186960570.1">
    <property type="nucleotide sequence ID" value="NZ_JACOOI010000022.1"/>
</dbReference>
<dbReference type="InterPro" id="IPR018484">
    <property type="entry name" value="FGGY_N"/>
</dbReference>
<dbReference type="InterPro" id="IPR000577">
    <property type="entry name" value="Carb_kinase_FGGY"/>
</dbReference>
<comment type="pathway">
    <text evidence="7 9">Carbohydrate degradation; L-arabinose degradation via L-ribulose; D-xylulose 5-phosphate from L-arabinose (bacterial route): step 2/3.</text>
</comment>
<evidence type="ECO:0000256" key="1">
    <source>
        <dbReference type="ARBA" id="ARBA00022679"/>
    </source>
</evidence>
<dbReference type="Gene3D" id="1.20.58.2240">
    <property type="match status" value="1"/>
</dbReference>
<keyword evidence="13" id="KW-1185">Reference proteome</keyword>
<dbReference type="HAMAP" id="MF_00520">
    <property type="entry name" value="Ribulokinase"/>
    <property type="match status" value="1"/>
</dbReference>
<evidence type="ECO:0000256" key="7">
    <source>
        <dbReference type="HAMAP-Rule" id="MF_00520"/>
    </source>
</evidence>
<dbReference type="PIRSF" id="PIRSF000538">
    <property type="entry name" value="GlpK"/>
    <property type="match status" value="1"/>
</dbReference>
<dbReference type="Pfam" id="PF02782">
    <property type="entry name" value="FGGY_C"/>
    <property type="match status" value="1"/>
</dbReference>
<evidence type="ECO:0000256" key="8">
    <source>
        <dbReference type="NCBIfam" id="TIGR01234"/>
    </source>
</evidence>
<keyword evidence="5 7" id="KW-0054">Arabinose catabolism</keyword>
<evidence type="ECO:0000313" key="12">
    <source>
        <dbReference type="EMBL" id="MBC5644742.1"/>
    </source>
</evidence>
<organism evidence="12 13">
    <name type="scientific">Parabacteroides segnis</name>
    <dbReference type="NCBI Taxonomy" id="2763058"/>
    <lineage>
        <taxon>Bacteria</taxon>
        <taxon>Pseudomonadati</taxon>
        <taxon>Bacteroidota</taxon>
        <taxon>Bacteroidia</taxon>
        <taxon>Bacteroidales</taxon>
        <taxon>Tannerellaceae</taxon>
        <taxon>Parabacteroides</taxon>
    </lineage>
</organism>
<evidence type="ECO:0000256" key="4">
    <source>
        <dbReference type="ARBA" id="ARBA00022840"/>
    </source>
</evidence>
<dbReference type="PANTHER" id="PTHR43435">
    <property type="entry name" value="RIBULOKINASE"/>
    <property type="match status" value="1"/>
</dbReference>
<comment type="catalytic activity">
    <reaction evidence="7">
        <text>D-ribulose + ATP = D-ribulose 5-phosphate + ADP + H(+)</text>
        <dbReference type="Rhea" id="RHEA:17601"/>
        <dbReference type="ChEBI" id="CHEBI:15378"/>
        <dbReference type="ChEBI" id="CHEBI:17173"/>
        <dbReference type="ChEBI" id="CHEBI:30616"/>
        <dbReference type="ChEBI" id="CHEBI:58121"/>
        <dbReference type="ChEBI" id="CHEBI:456216"/>
        <dbReference type="EC" id="2.7.1.16"/>
    </reaction>
</comment>
<protein>
    <recommendedName>
        <fullName evidence="7 8">Ribulokinase</fullName>
        <ecNumber evidence="7 8">2.7.1.16</ecNumber>
    </recommendedName>
</protein>
<comment type="caution">
    <text evidence="12">The sequence shown here is derived from an EMBL/GenBank/DDBJ whole genome shotgun (WGS) entry which is preliminary data.</text>
</comment>
<dbReference type="EC" id="2.7.1.16" evidence="7 8"/>
<keyword evidence="3 7" id="KW-0418">Kinase</keyword>
<keyword evidence="4 7" id="KW-0067">ATP-binding</keyword>
<dbReference type="CDD" id="cd07781">
    <property type="entry name" value="ASKHA_NBD_FGGY_L-RBK"/>
    <property type="match status" value="1"/>
</dbReference>
<keyword evidence="6 7" id="KW-0119">Carbohydrate metabolism</keyword>
<dbReference type="Gene3D" id="3.30.420.40">
    <property type="match status" value="1"/>
</dbReference>
<dbReference type="InterPro" id="IPR005929">
    <property type="entry name" value="Ribulokinase"/>
</dbReference>
<evidence type="ECO:0000256" key="5">
    <source>
        <dbReference type="ARBA" id="ARBA00022935"/>
    </source>
</evidence>
<evidence type="ECO:0000259" key="10">
    <source>
        <dbReference type="Pfam" id="PF00370"/>
    </source>
</evidence>
<dbReference type="EMBL" id="JACOOI010000022">
    <property type="protein sequence ID" value="MBC5644742.1"/>
    <property type="molecule type" value="Genomic_DNA"/>
</dbReference>
<name>A0ABR7E4N3_9BACT</name>
<evidence type="ECO:0000256" key="2">
    <source>
        <dbReference type="ARBA" id="ARBA00022741"/>
    </source>
</evidence>
<evidence type="ECO:0000256" key="9">
    <source>
        <dbReference type="RuleBase" id="RU003455"/>
    </source>
</evidence>
<evidence type="ECO:0000256" key="6">
    <source>
        <dbReference type="ARBA" id="ARBA00023277"/>
    </source>
</evidence>
<dbReference type="Proteomes" id="UP000644010">
    <property type="component" value="Unassembled WGS sequence"/>
</dbReference>
<dbReference type="GO" id="GO:0008741">
    <property type="term" value="F:ribulokinase activity"/>
    <property type="evidence" value="ECO:0007669"/>
    <property type="project" value="UniProtKB-EC"/>
</dbReference>
<evidence type="ECO:0000313" key="13">
    <source>
        <dbReference type="Proteomes" id="UP000644010"/>
    </source>
</evidence>
<comment type="similarity">
    <text evidence="7 9">Belongs to the ribulokinase family.</text>
</comment>
<dbReference type="NCBIfam" id="NF003154">
    <property type="entry name" value="PRK04123.1"/>
    <property type="match status" value="1"/>
</dbReference>